<evidence type="ECO:0000259" key="1">
    <source>
        <dbReference type="Pfam" id="PF06902"/>
    </source>
</evidence>
<dbReference type="InterPro" id="IPR010693">
    <property type="entry name" value="Divergent_4Fe-4S_mono-cluster"/>
</dbReference>
<proteinExistence type="predicted"/>
<evidence type="ECO:0000313" key="2">
    <source>
        <dbReference type="EMBL" id="QGA25157.1"/>
    </source>
</evidence>
<feature type="domain" description="Divergent 4Fe-4S mono-cluster" evidence="1">
    <location>
        <begin position="12"/>
        <end position="72"/>
    </location>
</feature>
<dbReference type="AlphaFoldDB" id="A0A5Q0Q543"/>
<dbReference type="KEGG" id="sphe:GFH32_01965"/>
<dbReference type="SUPFAM" id="SSF54862">
    <property type="entry name" value="4Fe-4S ferredoxins"/>
    <property type="match status" value="1"/>
</dbReference>
<dbReference type="Pfam" id="PF06902">
    <property type="entry name" value="Fer4_19"/>
    <property type="match status" value="1"/>
</dbReference>
<dbReference type="EMBL" id="CP045652">
    <property type="protein sequence ID" value="QGA25157.1"/>
    <property type="molecule type" value="Genomic_DNA"/>
</dbReference>
<organism evidence="2 3">
    <name type="scientific">Sphingobacterium zhuxiongii</name>
    <dbReference type="NCBI Taxonomy" id="2662364"/>
    <lineage>
        <taxon>Bacteria</taxon>
        <taxon>Pseudomonadati</taxon>
        <taxon>Bacteroidota</taxon>
        <taxon>Sphingobacteriia</taxon>
        <taxon>Sphingobacteriales</taxon>
        <taxon>Sphingobacteriaceae</taxon>
        <taxon>Sphingobacterium</taxon>
    </lineage>
</organism>
<gene>
    <name evidence="2" type="ORF">GFH32_01965</name>
</gene>
<reference evidence="2 3" key="1">
    <citation type="submission" date="2019-10" db="EMBL/GenBank/DDBJ databases">
        <authorList>
            <person name="Dong K."/>
        </authorList>
    </citation>
    <scope>NUCLEOTIDE SEQUENCE [LARGE SCALE GENOMIC DNA]</scope>
    <source>
        <strain evidence="3">dk4302</strain>
    </source>
</reference>
<dbReference type="RefSeq" id="WP_153509479.1">
    <property type="nucleotide sequence ID" value="NZ_CP045652.1"/>
</dbReference>
<sequence length="75" mass="8688">MEEKTIKYPHPNGEITVLWKPELCIHSGICVKLLPNVYHPRDRPWLRPENANTDELIAQIQECPSGALSFIDHRK</sequence>
<protein>
    <submittedName>
        <fullName evidence="2">(4Fe-4S)-binding protein</fullName>
    </submittedName>
</protein>
<keyword evidence="3" id="KW-1185">Reference proteome</keyword>
<evidence type="ECO:0000313" key="3">
    <source>
        <dbReference type="Proteomes" id="UP000326921"/>
    </source>
</evidence>
<name>A0A5Q0Q543_9SPHI</name>
<accession>A0A5Q0Q543</accession>
<dbReference type="Proteomes" id="UP000326921">
    <property type="component" value="Chromosome"/>
</dbReference>